<evidence type="ECO:0000256" key="10">
    <source>
        <dbReference type="ARBA" id="ARBA00023015"/>
    </source>
</evidence>
<evidence type="ECO:0000256" key="11">
    <source>
        <dbReference type="ARBA" id="ARBA00023125"/>
    </source>
</evidence>
<keyword evidence="5 18" id="KW-1090">Inhibition of host innate immune response by virus</keyword>
<evidence type="ECO:0000256" key="15">
    <source>
        <dbReference type="ARBA" id="ARBA00023258"/>
    </source>
</evidence>
<dbReference type="Gene3D" id="3.30.160.330">
    <property type="match status" value="1"/>
</dbReference>
<dbReference type="GO" id="GO:0003700">
    <property type="term" value="F:DNA-binding transcription factor activity"/>
    <property type="evidence" value="ECO:0007669"/>
    <property type="project" value="UniProtKB-UniRule"/>
</dbReference>
<organism evidence="20 21">
    <name type="scientific">Colobus guereza papillomavirus 2</name>
    <dbReference type="NCBI Taxonomy" id="889813"/>
    <lineage>
        <taxon>Viruses</taxon>
        <taxon>Monodnaviria</taxon>
        <taxon>Shotokuvirae</taxon>
        <taxon>Cossaviricota</taxon>
        <taxon>Papovaviricetes</taxon>
        <taxon>Zurhausenvirales</taxon>
        <taxon>Papillomaviridae</taxon>
        <taxon>Firstpapillomavirinae</taxon>
        <taxon>Betapapillomavirus</taxon>
        <taxon>Betapapillomavirus 1</taxon>
    </lineage>
</organism>
<dbReference type="GO" id="GO:0052170">
    <property type="term" value="P:symbiont-mediated suppression of host innate immune response"/>
    <property type="evidence" value="ECO:0007669"/>
    <property type="project" value="UniProtKB-KW"/>
</dbReference>
<dbReference type="GO" id="GO:0042025">
    <property type="term" value="C:host cell nucleus"/>
    <property type="evidence" value="ECO:0007669"/>
    <property type="project" value="UniProtKB-SubCell"/>
</dbReference>
<keyword evidence="17 18" id="KW-1078">G1/S host cell cycle checkpoint dysregulation by virus</keyword>
<dbReference type="RefSeq" id="YP_004646339.1">
    <property type="nucleotide sequence ID" value="NC_015692.1"/>
</dbReference>
<accession>F8QPQ8</accession>
<keyword evidence="15" id="KW-0922">Interferon antiviral system evasion</keyword>
<evidence type="ECO:0000256" key="12">
    <source>
        <dbReference type="ARBA" id="ARBA00023159"/>
    </source>
</evidence>
<keyword evidence="14 18" id="KW-1035">Host cytoplasm</keyword>
<evidence type="ECO:0000256" key="6">
    <source>
        <dbReference type="ARBA" id="ARBA00022723"/>
    </source>
</evidence>
<dbReference type="OrthoDB" id="28045at10239"/>
<comment type="subunit">
    <text evidence="18">Homodimer. Homooligomer. Interacts with host RB1; this interaction induces dissociation of RB1-E2F1 complex thereby disrupting RB1 activity. Interacts with host EP300; this interaction represses EP300 transcriptional activity. Interacts with protein E2; this interaction inhibits E7 oncogenic activity. Interacts with host TMEM173/STING; this interaction impairs the ability of TMEM173/STING to sense cytosolic DNA and promote the production of type I interferon (IFN-alpha and IFN-beta).</text>
</comment>
<keyword evidence="1 18" id="KW-1121">Modulation of host cell cycle by virus</keyword>
<keyword evidence="13 18" id="KW-0804">Transcription</keyword>
<keyword evidence="10 18" id="KW-0805">Transcription regulation</keyword>
<dbReference type="GO" id="GO:0008270">
    <property type="term" value="F:zinc ion binding"/>
    <property type="evidence" value="ECO:0007669"/>
    <property type="project" value="UniProtKB-KW"/>
</dbReference>
<comment type="PTM">
    <text evidence="18">Highly phosphorylated.</text>
</comment>
<comment type="similarity">
    <text evidence="18 19">Belongs to the papillomaviridae E7 protein family.</text>
</comment>
<evidence type="ECO:0000256" key="9">
    <source>
        <dbReference type="ARBA" id="ARBA00022833"/>
    </source>
</evidence>
<feature type="zinc finger region" evidence="18">
    <location>
        <begin position="56"/>
        <end position="92"/>
    </location>
</feature>
<evidence type="ECO:0000256" key="18">
    <source>
        <dbReference type="HAMAP-Rule" id="MF_04004"/>
    </source>
</evidence>
<dbReference type="GeneID" id="10842539"/>
<dbReference type="GO" id="GO:0039502">
    <property type="term" value="P:symbiont-mediated suppression of host type I interferon-mediated signaling pathway"/>
    <property type="evidence" value="ECO:0007669"/>
    <property type="project" value="UniProtKB-UniRule"/>
</dbReference>
<dbReference type="GO" id="GO:0039645">
    <property type="term" value="P:symbiont-mediated perturbation of host cell cycle G1/S transition checkpoint"/>
    <property type="evidence" value="ECO:0007669"/>
    <property type="project" value="UniProtKB-UniRule"/>
</dbReference>
<sequence>MIGKDADLQDIILELSEIQPEGQPVDLLCEEELPAEQELEEEPTTARTTFKVVAPCGCCEANLRLFVRATTFGIRTLQDILTEELQLLCPECRGNCKHGGS</sequence>
<dbReference type="GO" id="GO:0006351">
    <property type="term" value="P:DNA-templated transcription"/>
    <property type="evidence" value="ECO:0007669"/>
    <property type="project" value="UniProtKB-UniRule"/>
</dbReference>
<dbReference type="InterPro" id="IPR000148">
    <property type="entry name" value="Papilloma_E7"/>
</dbReference>
<dbReference type="KEGG" id="vg:10842539"/>
<evidence type="ECO:0000256" key="4">
    <source>
        <dbReference type="ARBA" id="ARBA00022581"/>
    </source>
</evidence>
<reference evidence="20 21" key="1">
    <citation type="journal article" date="2011" name="Vet. Pathol.">
        <title>Novel betapapillomavirus associated with hand and foot papillomas in a cynomolgus macaque.</title>
        <authorList>
            <person name="Wood C.E."/>
            <person name="Tannehill-Gregg S.H."/>
            <person name="Chen Z."/>
            <person name="Doorslaer K."/>
            <person name="Nelson D.R."/>
            <person name="Cline J.M."/>
            <person name="Burk R.D."/>
        </authorList>
    </citation>
    <scope>NUCLEOTIDE SEQUENCE [LARGE SCALE GENOMIC DNA]</scope>
    <source>
        <strain evidence="20">CgPV2</strain>
    </source>
</reference>
<evidence type="ECO:0000313" key="21">
    <source>
        <dbReference type="Proteomes" id="UP000166496"/>
    </source>
</evidence>
<comment type="function">
    <text evidence="18">Plays a role in viral genome replication by driving entry of quiescent cells into the cell cycle. Stimulation of progression from G1 to S phase allows the virus to efficiently use the cellular DNA replicating machinery to achieve viral genome replication. E7 protein has both transforming and trans-activating activities. Induces the disassembly of the E2F1 transcription factor from RB1, with subsequent transcriptional activation of E2F1-regulated S-phase genes. Interferes with host histone deacetylation mediated by HDAC1 and HDAC2, leading to transcription activation. Plays also a role in the inhibition of both antiviral and antiproliferative functions of host interferon alpha. Interaction with host TMEM173/STING impairs the ability of TMEM173/STING to sense cytosolic DNA and promote the production of type I interferon (IFN-alpha and IFN-beta).</text>
</comment>
<evidence type="ECO:0000256" key="14">
    <source>
        <dbReference type="ARBA" id="ARBA00023200"/>
    </source>
</evidence>
<evidence type="ECO:0000256" key="3">
    <source>
        <dbReference type="ARBA" id="ARBA00022562"/>
    </source>
</evidence>
<keyword evidence="2 18" id="KW-0244">Early protein</keyword>
<dbReference type="Proteomes" id="UP000166496">
    <property type="component" value="Segment"/>
</dbReference>
<keyword evidence="12 18" id="KW-0010">Activator</keyword>
<evidence type="ECO:0000256" key="16">
    <source>
        <dbReference type="ARBA" id="ARBA00023280"/>
    </source>
</evidence>
<keyword evidence="3 18" id="KW-1048">Host nucleus</keyword>
<dbReference type="PIRSF" id="PIRSF003407">
    <property type="entry name" value="Papvi_E7"/>
    <property type="match status" value="1"/>
</dbReference>
<keyword evidence="4 18" id="KW-0945">Host-virus interaction</keyword>
<keyword evidence="6 18" id="KW-0479">Metal-binding</keyword>
<dbReference type="Pfam" id="PF00527">
    <property type="entry name" value="E7"/>
    <property type="match status" value="1"/>
</dbReference>
<evidence type="ECO:0000256" key="5">
    <source>
        <dbReference type="ARBA" id="ARBA00022632"/>
    </source>
</evidence>
<keyword evidence="16 18" id="KW-0899">Viral immunoevasion</keyword>
<protein>
    <recommendedName>
        <fullName evidence="18 19">Protein E7</fullName>
    </recommendedName>
</protein>
<keyword evidence="9 18" id="KW-0862">Zinc</keyword>
<dbReference type="GO" id="GO:0003677">
    <property type="term" value="F:DNA binding"/>
    <property type="evidence" value="ECO:0007669"/>
    <property type="project" value="UniProtKB-UniRule"/>
</dbReference>
<keyword evidence="11 18" id="KW-0238">DNA-binding</keyword>
<gene>
    <name evidence="18 20" type="primary">E7</name>
</gene>
<name>F8QPQ8_9PAPI</name>
<dbReference type="SUPFAM" id="SSF161234">
    <property type="entry name" value="E7 C-terminal domain-like"/>
    <property type="match status" value="1"/>
</dbReference>
<keyword evidence="8 18" id="KW-1114">Inhibition of host interferon signaling pathway by virus</keyword>
<dbReference type="GO" id="GO:0030430">
    <property type="term" value="C:host cell cytoplasm"/>
    <property type="evidence" value="ECO:0007669"/>
    <property type="project" value="UniProtKB-SubCell"/>
</dbReference>
<comment type="function">
    <text evidence="19">E7 protein has both transforming and trans-activating activities.</text>
</comment>
<comment type="caution">
    <text evidence="18">Lacks conserved residue(s) required for the propagation of feature annotation.</text>
</comment>
<keyword evidence="7 18" id="KW-0863">Zinc-finger</keyword>
<dbReference type="HAMAP" id="MF_04004">
    <property type="entry name" value="PPV_E7"/>
    <property type="match status" value="1"/>
</dbReference>
<dbReference type="EMBL" id="GU014533">
    <property type="protein sequence ID" value="ADQ39307.1"/>
    <property type="molecule type" value="Genomic_DNA"/>
</dbReference>
<proteinExistence type="inferred from homology"/>
<evidence type="ECO:0000313" key="20">
    <source>
        <dbReference type="EMBL" id="ADQ39307.1"/>
    </source>
</evidence>
<evidence type="ECO:0000256" key="7">
    <source>
        <dbReference type="ARBA" id="ARBA00022771"/>
    </source>
</evidence>
<evidence type="ECO:0000256" key="2">
    <source>
        <dbReference type="ARBA" id="ARBA00022518"/>
    </source>
</evidence>
<evidence type="ECO:0000256" key="8">
    <source>
        <dbReference type="ARBA" id="ARBA00022830"/>
    </source>
</evidence>
<dbReference type="GO" id="GO:0019904">
    <property type="term" value="F:protein domain specific binding"/>
    <property type="evidence" value="ECO:0007669"/>
    <property type="project" value="UniProtKB-UniRule"/>
</dbReference>
<comment type="subcellular location">
    <subcellularLocation>
        <location evidence="18">Host cytoplasm</location>
    </subcellularLocation>
    <subcellularLocation>
        <location evidence="18">Host nucleus</location>
    </subcellularLocation>
    <text evidence="18">Predominantly found in the host nucleus.</text>
</comment>
<feature type="short sequence motif" description="LXCXE motif; interaction with host RB1 and TMEM173/STING" evidence="18">
    <location>
        <begin position="27"/>
        <end position="31"/>
    </location>
</feature>
<evidence type="ECO:0000256" key="1">
    <source>
        <dbReference type="ARBA" id="ARBA00022504"/>
    </source>
</evidence>
<comment type="domain">
    <text evidence="18">The E7 terminal domain is an intrinsically disordered domain, whose flexibility and conformational transitions confer target adaptability to the oncoprotein. It allows adaptation to a variety of protein targets and exposes the PEST degradation sequence that regulates its turnover in the cell.</text>
</comment>
<evidence type="ECO:0000256" key="19">
    <source>
        <dbReference type="PIRNR" id="PIRNR003407"/>
    </source>
</evidence>
<evidence type="ECO:0000256" key="13">
    <source>
        <dbReference type="ARBA" id="ARBA00023163"/>
    </source>
</evidence>
<feature type="short sequence motif" description="Nuclear export signal" evidence="18">
    <location>
        <begin position="74"/>
        <end position="82"/>
    </location>
</feature>
<evidence type="ECO:0000256" key="17">
    <source>
        <dbReference type="ARBA" id="ARBA00023309"/>
    </source>
</evidence>